<feature type="chain" id="PRO_5046486233" evidence="1">
    <location>
        <begin position="20"/>
        <end position="395"/>
    </location>
</feature>
<keyword evidence="3" id="KW-1185">Reference proteome</keyword>
<sequence length="395" mass="45014">MKRIFFTAAAILTILRANAQEVKDSTGYESRKLKIEEINLVSSYYQQNGENAAVTGGIGSQKLTDIANVFDVRLFKYDRKHRKHTFDIEIGLDNYTSASSDRIDLKANSSASHGDTRIYPSLTWTVENEKKGTTFGAGVSSSKEFDYLSFGANVSFAQKTRNRNGEFAVKFQTYQDIVKVIAPVELRQGGREDDDYPSANRRTYAGSLSYSQIINQRLQVTLLADLVSQSGYLSMPFYRVYFTDGSVHQEKLPDSRLKIPVGFRANYFLGDRFIIRTYYRFYTDDWGLTSHTANIEVPVKITPFVSVSPFYRYYTQSAVKYFAPYQQHSGSDQYYTSNYDLSKFSSNFVGAGIRLAPPRGVFGLQHFNMIELRYGHYMKNINMSSNIVSVNLKFK</sequence>
<feature type="signal peptide" evidence="1">
    <location>
        <begin position="1"/>
        <end position="19"/>
    </location>
</feature>
<evidence type="ECO:0000313" key="2">
    <source>
        <dbReference type="EMBL" id="UPK68205.1"/>
    </source>
</evidence>
<accession>A0ABY4HXU7</accession>
<organism evidence="2 3">
    <name type="scientific">Chitinophaga filiformis</name>
    <name type="common">Myxococcus filiformis</name>
    <name type="synonym">Flexibacter filiformis</name>
    <dbReference type="NCBI Taxonomy" id="104663"/>
    <lineage>
        <taxon>Bacteria</taxon>
        <taxon>Pseudomonadati</taxon>
        <taxon>Bacteroidota</taxon>
        <taxon>Chitinophagia</taxon>
        <taxon>Chitinophagales</taxon>
        <taxon>Chitinophagaceae</taxon>
        <taxon>Chitinophaga</taxon>
    </lineage>
</organism>
<reference evidence="2 3" key="1">
    <citation type="submission" date="2022-04" db="EMBL/GenBank/DDBJ databases">
        <title>The arsenic-methylating capacity of Chitinophaga filiformis YT5 during chitin decomposition.</title>
        <authorList>
            <person name="Chen G."/>
            <person name="Liang Y."/>
        </authorList>
    </citation>
    <scope>NUCLEOTIDE SEQUENCE [LARGE SCALE GENOMIC DNA]</scope>
    <source>
        <strain evidence="2 3">YT5</strain>
    </source>
</reference>
<protein>
    <submittedName>
        <fullName evidence="2">DUF3570 domain-containing protein</fullName>
    </submittedName>
</protein>
<dbReference type="RefSeq" id="WP_247810557.1">
    <property type="nucleotide sequence ID" value="NZ_CP095855.1"/>
</dbReference>
<keyword evidence="1" id="KW-0732">Signal</keyword>
<gene>
    <name evidence="2" type="ORF">MYF79_24935</name>
</gene>
<name>A0ABY4HXU7_CHIFI</name>
<dbReference type="Pfam" id="PF12094">
    <property type="entry name" value="DUF3570"/>
    <property type="match status" value="1"/>
</dbReference>
<evidence type="ECO:0000256" key="1">
    <source>
        <dbReference type="SAM" id="SignalP"/>
    </source>
</evidence>
<dbReference type="Proteomes" id="UP000830198">
    <property type="component" value="Chromosome"/>
</dbReference>
<dbReference type="InterPro" id="IPR021953">
    <property type="entry name" value="DUF3570"/>
</dbReference>
<proteinExistence type="predicted"/>
<evidence type="ECO:0000313" key="3">
    <source>
        <dbReference type="Proteomes" id="UP000830198"/>
    </source>
</evidence>
<dbReference type="EMBL" id="CP095855">
    <property type="protein sequence ID" value="UPK68205.1"/>
    <property type="molecule type" value="Genomic_DNA"/>
</dbReference>